<dbReference type="NCBIfam" id="TIGR04167">
    <property type="entry name" value="rSAM_SeCys"/>
    <property type="match status" value="1"/>
</dbReference>
<dbReference type="AlphaFoldDB" id="A0A098B1P6"/>
<dbReference type="RefSeq" id="WP_018307009.1">
    <property type="nucleotide sequence ID" value="NZ_JAYFNZ010000011.1"/>
</dbReference>
<accession>A0A098B1P6</accession>
<evidence type="ECO:0000313" key="7">
    <source>
        <dbReference type="EMBL" id="CDX02803.1"/>
    </source>
</evidence>
<feature type="domain" description="Arsenosugar biosynthesis radical SAM protein ArsS-like C-terminal" evidence="6">
    <location>
        <begin position="191"/>
        <end position="323"/>
    </location>
</feature>
<dbReference type="Pfam" id="PF12345">
    <property type="entry name" value="DUF3641"/>
    <property type="match status" value="1"/>
</dbReference>
<dbReference type="InterPro" id="IPR058240">
    <property type="entry name" value="rSAM_sf"/>
</dbReference>
<dbReference type="GO" id="GO:0051536">
    <property type="term" value="F:iron-sulfur cluster binding"/>
    <property type="evidence" value="ECO:0007669"/>
    <property type="project" value="UniProtKB-KW"/>
</dbReference>
<keyword evidence="2" id="KW-0479">Metal-binding</keyword>
<sequence>MGDARLERLDGIPAFETKFGDQALMDTAERLSVLQINVGKRCNLACKHCHVEAGPNRTEEMSREVMEACLRLLEENPFATVDITGGAPELNPHFRWFVGECAKRCAHVIVRTNLVILLEEGYTDLPGFYRDHRVNVVCSLPHYTAKNTDRMRGEQVFRRSIEAMKRLNEVGYGQEPELVLDLVYNPGGAFLPPSQTAMEAEYKEHLLREYGVSFSHLFTITNNPIGRFGAFLERSGNLEDYMYRLYGAFNASTLESMMCRFQVSVGWDGKLYNCDFNQAADMPMADGATIFDWTGKPVAKQRIRFGKHCYACTAGQGSSCGGATEGV</sequence>
<evidence type="ECO:0000256" key="1">
    <source>
        <dbReference type="ARBA" id="ARBA00022691"/>
    </source>
</evidence>
<dbReference type="InterPro" id="IPR013785">
    <property type="entry name" value="Aldolase_TIM"/>
</dbReference>
<keyword evidence="4" id="KW-0411">Iron-sulfur</keyword>
<dbReference type="SUPFAM" id="SSF102114">
    <property type="entry name" value="Radical SAM enzymes"/>
    <property type="match status" value="1"/>
</dbReference>
<dbReference type="Pfam" id="PF04055">
    <property type="entry name" value="Radical_SAM"/>
    <property type="match status" value="1"/>
</dbReference>
<gene>
    <name evidence="7" type="ORF">DPCES_2916</name>
</gene>
<dbReference type="EMBL" id="LK996017">
    <property type="protein sequence ID" value="CDX02803.1"/>
    <property type="molecule type" value="Genomic_DNA"/>
</dbReference>
<keyword evidence="3" id="KW-0408">Iron</keyword>
<dbReference type="PANTHER" id="PTHR43728:SF1">
    <property type="entry name" value="FE-S OXIDOREDUCTASE"/>
    <property type="match status" value="1"/>
</dbReference>
<evidence type="ECO:0000256" key="4">
    <source>
        <dbReference type="ARBA" id="ARBA00023014"/>
    </source>
</evidence>
<evidence type="ECO:0000259" key="6">
    <source>
        <dbReference type="Pfam" id="PF12345"/>
    </source>
</evidence>
<dbReference type="PANTHER" id="PTHR43728">
    <property type="entry name" value="SLR0304 PROTEIN"/>
    <property type="match status" value="1"/>
</dbReference>
<feature type="domain" description="Radical SAM core" evidence="5">
    <location>
        <begin position="36"/>
        <end position="173"/>
    </location>
</feature>
<dbReference type="SFLD" id="SFLDS00029">
    <property type="entry name" value="Radical_SAM"/>
    <property type="match status" value="1"/>
</dbReference>
<organism evidence="7">
    <name type="scientific">Desulfitobacterium hafniense</name>
    <name type="common">Desulfitobacterium frappieri</name>
    <dbReference type="NCBI Taxonomy" id="49338"/>
    <lineage>
        <taxon>Bacteria</taxon>
        <taxon>Bacillati</taxon>
        <taxon>Bacillota</taxon>
        <taxon>Clostridia</taxon>
        <taxon>Eubacteriales</taxon>
        <taxon>Desulfitobacteriaceae</taxon>
        <taxon>Desulfitobacterium</taxon>
    </lineage>
</organism>
<evidence type="ECO:0000256" key="2">
    <source>
        <dbReference type="ARBA" id="ARBA00022723"/>
    </source>
</evidence>
<dbReference type="Gene3D" id="3.20.20.70">
    <property type="entry name" value="Aldolase class I"/>
    <property type="match status" value="1"/>
</dbReference>
<evidence type="ECO:0000259" key="5">
    <source>
        <dbReference type="Pfam" id="PF04055"/>
    </source>
</evidence>
<keyword evidence="1" id="KW-0949">S-adenosyl-L-methionine</keyword>
<dbReference type="GO" id="GO:0003824">
    <property type="term" value="F:catalytic activity"/>
    <property type="evidence" value="ECO:0007669"/>
    <property type="project" value="InterPro"/>
</dbReference>
<proteinExistence type="predicted"/>
<dbReference type="InterPro" id="IPR026351">
    <property type="entry name" value="rSAM_ArsS-like"/>
</dbReference>
<dbReference type="CDD" id="cd01335">
    <property type="entry name" value="Radical_SAM"/>
    <property type="match status" value="1"/>
</dbReference>
<reference evidence="7" key="1">
    <citation type="submission" date="2014-07" db="EMBL/GenBank/DDBJ databases">
        <authorList>
            <person name="Hornung V.Bastian."/>
        </authorList>
    </citation>
    <scope>NUCLEOTIDE SEQUENCE</scope>
    <source>
        <strain evidence="7">PCE-S</strain>
    </source>
</reference>
<dbReference type="PATRIC" id="fig|49338.4.peg.3135"/>
<dbReference type="GO" id="GO:0046872">
    <property type="term" value="F:metal ion binding"/>
    <property type="evidence" value="ECO:0007669"/>
    <property type="project" value="UniProtKB-KW"/>
</dbReference>
<dbReference type="SFLD" id="SFLDG01067">
    <property type="entry name" value="SPASM/twitch_domain_containing"/>
    <property type="match status" value="1"/>
</dbReference>
<name>A0A098B1P6_DESHA</name>
<protein>
    <submittedName>
        <fullName evidence="7">Radical SAM domain protein</fullName>
    </submittedName>
</protein>
<evidence type="ECO:0000256" key="3">
    <source>
        <dbReference type="ARBA" id="ARBA00023004"/>
    </source>
</evidence>
<dbReference type="InterPro" id="IPR007197">
    <property type="entry name" value="rSAM"/>
</dbReference>
<dbReference type="InterPro" id="IPR024521">
    <property type="entry name" value="ArsS-like_C"/>
</dbReference>